<evidence type="ECO:0000256" key="1">
    <source>
        <dbReference type="SAM" id="Phobius"/>
    </source>
</evidence>
<dbReference type="InterPro" id="IPR051091">
    <property type="entry name" value="O-Glucosyltr/Glycosyltrsf_90"/>
</dbReference>
<keyword evidence="4" id="KW-1185">Reference proteome</keyword>
<feature type="transmembrane region" description="Helical" evidence="1">
    <location>
        <begin position="23"/>
        <end position="42"/>
    </location>
</feature>
<evidence type="ECO:0000259" key="2">
    <source>
        <dbReference type="SMART" id="SM00672"/>
    </source>
</evidence>
<dbReference type="Pfam" id="PF05686">
    <property type="entry name" value="Glyco_transf_90"/>
    <property type="match status" value="1"/>
</dbReference>
<dbReference type="EMBL" id="KQ995351">
    <property type="protein sequence ID" value="KZV46929.1"/>
    <property type="molecule type" value="Genomic_DNA"/>
</dbReference>
<feature type="domain" description="Glycosyl transferase CAP10" evidence="2">
    <location>
        <begin position="186"/>
        <end position="429"/>
    </location>
</feature>
<name>A0A2Z7CQD1_9LAMI</name>
<accession>A0A2Z7CQD1</accession>
<dbReference type="GO" id="GO:0016740">
    <property type="term" value="F:transferase activity"/>
    <property type="evidence" value="ECO:0007669"/>
    <property type="project" value="UniProtKB-KW"/>
</dbReference>
<sequence length="511" mass="59029">MGSFCSEESDLIKGMDAMVRRPLTKTSLTAVFLLVLAIGLFLCSRDYMIAGNSRQNINPKTPENSRSTTKTSQLIFPLNCSLGNRSRTCPANYYPSTKFLTGSNDSSPVPSPSCPDHFRWIHEDLSVWRETGITKELVMNARPMADFRLVILNGKVYVQTYRKAFQSRDTFTLWGILQLLRRYPGKVPDLELMFDCSDRPSIRKAVNNNPALFRYCGDDSSVEIVFPDWSFWGWPEINIKPWEALSNELERGSKRKSWMEKEPYSHWKGNPYVNPKRNDLLRCNVSEKQDWNARVYAQDWGHEERQGFKHSDLGSQCTHRYKIYLEGVGWSVSEKYIMACESMTLLVKPRFYDFFSRGLMPLQHYWPIKDHDMCPSLKFAVDWGNTHQQQAEAIAKAGSSLILQDLKMDYVYDYMFHALNQYAKLLRYKPTVPDGAVEICSESIGCPIEGLMRKFLDDSLVEGFVDSNPCTMPPPYDPASFQVFLQRKDEAIKKVEALEKEHRERDVVEKH</sequence>
<dbReference type="OrthoDB" id="202415at2759"/>
<proteinExistence type="predicted"/>
<keyword evidence="3" id="KW-0808">Transferase</keyword>
<protein>
    <submittedName>
        <fullName evidence="3">O-glucosyltransferase rumi</fullName>
    </submittedName>
</protein>
<dbReference type="SMART" id="SM00672">
    <property type="entry name" value="CAP10"/>
    <property type="match status" value="1"/>
</dbReference>
<keyword evidence="1" id="KW-1133">Transmembrane helix</keyword>
<dbReference type="InterPro" id="IPR006598">
    <property type="entry name" value="CAP10"/>
</dbReference>
<gene>
    <name evidence="3" type="ORF">F511_06171</name>
</gene>
<dbReference type="Proteomes" id="UP000250235">
    <property type="component" value="Unassembled WGS sequence"/>
</dbReference>
<dbReference type="AlphaFoldDB" id="A0A2Z7CQD1"/>
<dbReference type="PANTHER" id="PTHR12203">
    <property type="entry name" value="KDEL LYS-ASP-GLU-LEU CONTAINING - RELATED"/>
    <property type="match status" value="1"/>
</dbReference>
<dbReference type="PANTHER" id="PTHR12203:SF99">
    <property type="entry name" value="OS04G0534100 PROTEIN"/>
    <property type="match status" value="1"/>
</dbReference>
<evidence type="ECO:0000313" key="4">
    <source>
        <dbReference type="Proteomes" id="UP000250235"/>
    </source>
</evidence>
<keyword evidence="1" id="KW-0812">Transmembrane</keyword>
<keyword evidence="1" id="KW-0472">Membrane</keyword>
<reference evidence="3 4" key="1">
    <citation type="journal article" date="2015" name="Proc. Natl. Acad. Sci. U.S.A.">
        <title>The resurrection genome of Boea hygrometrica: A blueprint for survival of dehydration.</title>
        <authorList>
            <person name="Xiao L."/>
            <person name="Yang G."/>
            <person name="Zhang L."/>
            <person name="Yang X."/>
            <person name="Zhao S."/>
            <person name="Ji Z."/>
            <person name="Zhou Q."/>
            <person name="Hu M."/>
            <person name="Wang Y."/>
            <person name="Chen M."/>
            <person name="Xu Y."/>
            <person name="Jin H."/>
            <person name="Xiao X."/>
            <person name="Hu G."/>
            <person name="Bao F."/>
            <person name="Hu Y."/>
            <person name="Wan P."/>
            <person name="Li L."/>
            <person name="Deng X."/>
            <person name="Kuang T."/>
            <person name="Xiang C."/>
            <person name="Zhu J.K."/>
            <person name="Oliver M.J."/>
            <person name="He Y."/>
        </authorList>
    </citation>
    <scope>NUCLEOTIDE SEQUENCE [LARGE SCALE GENOMIC DNA]</scope>
    <source>
        <strain evidence="4">cv. XS01</strain>
    </source>
</reference>
<organism evidence="3 4">
    <name type="scientific">Dorcoceras hygrometricum</name>
    <dbReference type="NCBI Taxonomy" id="472368"/>
    <lineage>
        <taxon>Eukaryota</taxon>
        <taxon>Viridiplantae</taxon>
        <taxon>Streptophyta</taxon>
        <taxon>Embryophyta</taxon>
        <taxon>Tracheophyta</taxon>
        <taxon>Spermatophyta</taxon>
        <taxon>Magnoliopsida</taxon>
        <taxon>eudicotyledons</taxon>
        <taxon>Gunneridae</taxon>
        <taxon>Pentapetalae</taxon>
        <taxon>asterids</taxon>
        <taxon>lamiids</taxon>
        <taxon>Lamiales</taxon>
        <taxon>Gesneriaceae</taxon>
        <taxon>Didymocarpoideae</taxon>
        <taxon>Trichosporeae</taxon>
        <taxon>Loxocarpinae</taxon>
        <taxon>Dorcoceras</taxon>
    </lineage>
</organism>
<evidence type="ECO:0000313" key="3">
    <source>
        <dbReference type="EMBL" id="KZV46929.1"/>
    </source>
</evidence>